<feature type="DNA-binding region" description="H-T-H motif" evidence="4">
    <location>
        <begin position="34"/>
        <end position="53"/>
    </location>
</feature>
<dbReference type="InterPro" id="IPR036271">
    <property type="entry name" value="Tet_transcr_reg_TetR-rel_C_sf"/>
</dbReference>
<keyword evidence="8" id="KW-1185">Reference proteome</keyword>
<dbReference type="SUPFAM" id="SSF46689">
    <property type="entry name" value="Homeodomain-like"/>
    <property type="match status" value="1"/>
</dbReference>
<evidence type="ECO:0000313" key="7">
    <source>
        <dbReference type="EMBL" id="CEJ09127.1"/>
    </source>
</evidence>
<dbReference type="PRINTS" id="PR00455">
    <property type="entry name" value="HTHTETR"/>
</dbReference>
<gene>
    <name evidence="6" type="ORF">DEACI_3333</name>
    <name evidence="7" type="ORF">DEACI_3610</name>
</gene>
<dbReference type="Proteomes" id="UP001071230">
    <property type="component" value="Unassembled WGS sequence"/>
</dbReference>
<dbReference type="PANTHER" id="PTHR43479">
    <property type="entry name" value="ACREF/ENVCD OPERON REPRESSOR-RELATED"/>
    <property type="match status" value="1"/>
</dbReference>
<dbReference type="PROSITE" id="PS50977">
    <property type="entry name" value="HTH_TETR_2"/>
    <property type="match status" value="1"/>
</dbReference>
<evidence type="ECO:0000256" key="2">
    <source>
        <dbReference type="ARBA" id="ARBA00023125"/>
    </source>
</evidence>
<evidence type="ECO:0000313" key="8">
    <source>
        <dbReference type="Proteomes" id="UP001071230"/>
    </source>
</evidence>
<dbReference type="Gene3D" id="1.10.357.10">
    <property type="entry name" value="Tetracycline Repressor, domain 2"/>
    <property type="match status" value="1"/>
</dbReference>
<dbReference type="EMBL" id="CDGJ01000111">
    <property type="protein sequence ID" value="CEJ09127.1"/>
    <property type="molecule type" value="Genomic_DNA"/>
</dbReference>
<evidence type="ECO:0000259" key="5">
    <source>
        <dbReference type="PROSITE" id="PS50977"/>
    </source>
</evidence>
<keyword evidence="2 4" id="KW-0238">DNA-binding</keyword>
<proteinExistence type="predicted"/>
<dbReference type="KEGG" id="aacx:DEACI_3333"/>
<evidence type="ECO:0000256" key="3">
    <source>
        <dbReference type="ARBA" id="ARBA00023163"/>
    </source>
</evidence>
<evidence type="ECO:0000313" key="6">
    <source>
        <dbReference type="EMBL" id="CAA7602654.1"/>
    </source>
</evidence>
<reference evidence="7" key="1">
    <citation type="submission" date="2014-11" db="EMBL/GenBank/DDBJ databases">
        <authorList>
            <person name="Hornung B.V."/>
        </authorList>
    </citation>
    <scope>NUCLEOTIDE SEQUENCE</scope>
    <source>
        <strain evidence="7">INE</strain>
    </source>
</reference>
<dbReference type="InterPro" id="IPR001647">
    <property type="entry name" value="HTH_TetR"/>
</dbReference>
<organism evidence="6">
    <name type="scientific">Acididesulfobacillus acetoxydans</name>
    <dbReference type="NCBI Taxonomy" id="1561005"/>
    <lineage>
        <taxon>Bacteria</taxon>
        <taxon>Bacillati</taxon>
        <taxon>Bacillota</taxon>
        <taxon>Clostridia</taxon>
        <taxon>Eubacteriales</taxon>
        <taxon>Peptococcaceae</taxon>
        <taxon>Acididesulfobacillus</taxon>
    </lineage>
</organism>
<dbReference type="RefSeq" id="WP_240985987.1">
    <property type="nucleotide sequence ID" value="NZ_CDGJ01000111.1"/>
</dbReference>
<dbReference type="Pfam" id="PF13305">
    <property type="entry name" value="TetR_C_33"/>
    <property type="match status" value="1"/>
</dbReference>
<dbReference type="GO" id="GO:0003677">
    <property type="term" value="F:DNA binding"/>
    <property type="evidence" value="ECO:0007669"/>
    <property type="project" value="UniProtKB-UniRule"/>
</dbReference>
<dbReference type="InterPro" id="IPR050624">
    <property type="entry name" value="HTH-type_Tx_Regulator"/>
</dbReference>
<keyword evidence="1" id="KW-0805">Transcription regulation</keyword>
<protein>
    <submittedName>
        <fullName evidence="6">Bacterial regulatory proteins, tetR family</fullName>
    </submittedName>
    <submittedName>
        <fullName evidence="7">TetR bacterial regulatory protein HTH signature</fullName>
    </submittedName>
</protein>
<dbReference type="AlphaFoldDB" id="A0A8S0WQJ0"/>
<dbReference type="InterPro" id="IPR025996">
    <property type="entry name" value="MT1864/Rv1816-like_C"/>
</dbReference>
<dbReference type="EMBL" id="LR746496">
    <property type="protein sequence ID" value="CAA7602654.1"/>
    <property type="molecule type" value="Genomic_DNA"/>
</dbReference>
<dbReference type="PANTHER" id="PTHR43479:SF11">
    <property type="entry name" value="ACREF_ENVCD OPERON REPRESSOR-RELATED"/>
    <property type="match status" value="1"/>
</dbReference>
<feature type="domain" description="HTH tetR-type" evidence="5">
    <location>
        <begin position="11"/>
        <end position="71"/>
    </location>
</feature>
<evidence type="ECO:0000256" key="1">
    <source>
        <dbReference type="ARBA" id="ARBA00023015"/>
    </source>
</evidence>
<dbReference type="InterPro" id="IPR009057">
    <property type="entry name" value="Homeodomain-like_sf"/>
</dbReference>
<sequence length="220" mass="26027">MRTKRPEWQVEQTRDKIRQAALELFRLQGFQEVTMRKIARQAGFSPTAIYLYYPAKDALYLEILKDGFEILFRLLQTGTDPILPPLERIQRYTQTYLKFSQEYANYYDLMFSYPVPKYLDYVGTEMEYLAWEEKRIALQDLELLQTALREAQARQVLRADLEAVYMANTLLSLCHGMISLHRSHIWSELNTSLTELYHQAVENFLSGLMERRLSESHPIE</sequence>
<name>A0A8S0WQJ0_9FIRM</name>
<dbReference type="Pfam" id="PF00440">
    <property type="entry name" value="TetR_N"/>
    <property type="match status" value="1"/>
</dbReference>
<reference evidence="6" key="2">
    <citation type="submission" date="2020-01" db="EMBL/GenBank/DDBJ databases">
        <authorList>
            <person name="Hornung B."/>
        </authorList>
    </citation>
    <scope>NUCLEOTIDE SEQUENCE</scope>
    <source>
        <strain evidence="6">PacBioINE</strain>
    </source>
</reference>
<evidence type="ECO:0000256" key="4">
    <source>
        <dbReference type="PROSITE-ProRule" id="PRU00335"/>
    </source>
</evidence>
<accession>A0A8S0WQJ0</accession>
<dbReference type="Gene3D" id="1.10.10.60">
    <property type="entry name" value="Homeodomain-like"/>
    <property type="match status" value="1"/>
</dbReference>
<keyword evidence="3" id="KW-0804">Transcription</keyword>
<dbReference type="SUPFAM" id="SSF48498">
    <property type="entry name" value="Tetracyclin repressor-like, C-terminal domain"/>
    <property type="match status" value="1"/>
</dbReference>
<dbReference type="Proteomes" id="UP000836597">
    <property type="component" value="Chromosome"/>
</dbReference>